<dbReference type="InterPro" id="IPR012340">
    <property type="entry name" value="NA-bd_OB-fold"/>
</dbReference>
<gene>
    <name evidence="1" type="primary">rnr_48</name>
    <name evidence="1" type="ORF">SDC9_158543</name>
</gene>
<dbReference type="EC" id="3.1.13.1" evidence="1"/>
<accession>A0A645FCD4</accession>
<name>A0A645FCD4_9ZZZZ</name>
<organism evidence="1">
    <name type="scientific">bioreactor metagenome</name>
    <dbReference type="NCBI Taxonomy" id="1076179"/>
    <lineage>
        <taxon>unclassified sequences</taxon>
        <taxon>metagenomes</taxon>
        <taxon>ecological metagenomes</taxon>
    </lineage>
</organism>
<dbReference type="AlphaFoldDB" id="A0A645FCD4"/>
<protein>
    <submittedName>
        <fullName evidence="1">Ribonuclease R</fullName>
        <ecNumber evidence="1">3.1.13.1</ecNumber>
    </submittedName>
</protein>
<comment type="caution">
    <text evidence="1">The sequence shown here is derived from an EMBL/GenBank/DDBJ whole genome shotgun (WGS) entry which is preliminary data.</text>
</comment>
<keyword evidence="1" id="KW-0378">Hydrolase</keyword>
<reference evidence="1" key="1">
    <citation type="submission" date="2019-08" db="EMBL/GenBank/DDBJ databases">
        <authorList>
            <person name="Kucharzyk K."/>
            <person name="Murdoch R.W."/>
            <person name="Higgins S."/>
            <person name="Loffler F."/>
        </authorList>
    </citation>
    <scope>NUCLEOTIDE SEQUENCE</scope>
</reference>
<proteinExistence type="predicted"/>
<dbReference type="GO" id="GO:0008859">
    <property type="term" value="F:exoribonuclease II activity"/>
    <property type="evidence" value="ECO:0007669"/>
    <property type="project" value="UniProtKB-EC"/>
</dbReference>
<sequence>MSLKSKLLEELEKKPRRLKELREKFEDEKKLRVTLGFLVKDGLVKEDNGLYTLRRGKSAPQVTGDEVKCKIVKLAKSFGFAAPVQTEEQLAAGGEKPADFFIPGRFLRGAMPGDIVLVARMQSNRDGGRDGGRGSDEGQVVQVLEENNEFVGTVDRVEGRLVVLPDRCPAVPLLIKKSADGGAEVGEKVAAEI</sequence>
<dbReference type="Gene3D" id="2.40.50.140">
    <property type="entry name" value="Nucleic acid-binding proteins"/>
    <property type="match status" value="1"/>
</dbReference>
<dbReference type="EMBL" id="VSSQ01057439">
    <property type="protein sequence ID" value="MPN11242.1"/>
    <property type="molecule type" value="Genomic_DNA"/>
</dbReference>
<evidence type="ECO:0000313" key="1">
    <source>
        <dbReference type="EMBL" id="MPN11242.1"/>
    </source>
</evidence>